<evidence type="ECO:0000259" key="10">
    <source>
        <dbReference type="Pfam" id="PF00591"/>
    </source>
</evidence>
<gene>
    <name evidence="9 12" type="primary">trpD</name>
    <name evidence="12" type="ORF">Strain138_001603</name>
    <name evidence="13" type="ORF">Strain318_001602</name>
</gene>
<dbReference type="EMBL" id="CP130613">
    <property type="protein sequence ID" value="WKW15226.1"/>
    <property type="molecule type" value="Genomic_DNA"/>
</dbReference>
<accession>A0AA49K051</accession>
<feature type="domain" description="Glycosyl transferase family 3" evidence="10">
    <location>
        <begin position="79"/>
        <end position="328"/>
    </location>
</feature>
<evidence type="ECO:0000256" key="9">
    <source>
        <dbReference type="HAMAP-Rule" id="MF_00211"/>
    </source>
</evidence>
<dbReference type="InterPro" id="IPR035902">
    <property type="entry name" value="Nuc_phospho_transferase"/>
</dbReference>
<dbReference type="InterPro" id="IPR000312">
    <property type="entry name" value="Glycosyl_Trfase_fam3"/>
</dbReference>
<proteinExistence type="inferred from homology"/>
<evidence type="ECO:0000313" key="14">
    <source>
        <dbReference type="Proteomes" id="UP001229955"/>
    </source>
</evidence>
<dbReference type="GO" id="GO:0005829">
    <property type="term" value="C:cytosol"/>
    <property type="evidence" value="ECO:0007669"/>
    <property type="project" value="TreeGrafter"/>
</dbReference>
<dbReference type="RefSeq" id="WP_367885196.1">
    <property type="nucleotide sequence ID" value="NZ_CP130612.1"/>
</dbReference>
<comment type="function">
    <text evidence="9">Catalyzes the transfer of the phosphoribosyl group of 5-phosphorylribose-1-pyrophosphate (PRPP) to anthranilate to yield N-(5'-phosphoribosyl)-anthranilate (PRA).</text>
</comment>
<feature type="binding site" evidence="9">
    <location>
        <position position="97"/>
    </location>
    <ligand>
        <name>Mg(2+)</name>
        <dbReference type="ChEBI" id="CHEBI:18420"/>
        <label>1</label>
    </ligand>
</feature>
<comment type="pathway">
    <text evidence="1 9">Amino-acid biosynthesis; L-tryptophan biosynthesis; L-tryptophan from chorismate: step 2/5.</text>
</comment>
<feature type="binding site" evidence="9">
    <location>
        <position position="231"/>
    </location>
    <ligand>
        <name>Mg(2+)</name>
        <dbReference type="ChEBI" id="CHEBI:18420"/>
        <label>2</label>
    </ligand>
</feature>
<name>A0AA49JUU9_9BACT</name>
<feature type="binding site" evidence="9">
    <location>
        <position position="85"/>
    </location>
    <ligand>
        <name>5-phospho-alpha-D-ribose 1-diphosphate</name>
        <dbReference type="ChEBI" id="CHEBI:58017"/>
    </ligand>
</feature>
<dbReference type="Gene3D" id="1.20.970.10">
    <property type="entry name" value="Transferase, Pyrimidine Nucleoside Phosphorylase, Chain C"/>
    <property type="match status" value="1"/>
</dbReference>
<evidence type="ECO:0000256" key="6">
    <source>
        <dbReference type="ARBA" id="ARBA00023141"/>
    </source>
</evidence>
<dbReference type="InterPro" id="IPR017459">
    <property type="entry name" value="Glycosyl_Trfase_fam3_N_dom"/>
</dbReference>
<reference evidence="12" key="1">
    <citation type="submission" date="2023-07" db="EMBL/GenBank/DDBJ databases">
        <authorList>
            <person name="Haufschild T."/>
            <person name="Kallscheuer N."/>
            <person name="Hammer J."/>
            <person name="Kohn T."/>
            <person name="Kabuu M."/>
            <person name="Jogler M."/>
            <person name="Wohfarth N."/>
            <person name="Heuer A."/>
            <person name="Rohde M."/>
            <person name="van Teeseling M.C.F."/>
            <person name="Jogler C."/>
        </authorList>
    </citation>
    <scope>NUCLEOTIDE SEQUENCE</scope>
    <source>
        <strain evidence="12">Strain 138</strain>
        <strain evidence="13">Strain 318</strain>
    </source>
</reference>
<protein>
    <recommendedName>
        <fullName evidence="9">Anthranilate phosphoribosyltransferase</fullName>
        <ecNumber evidence="9">2.4.2.18</ecNumber>
    </recommendedName>
</protein>
<keyword evidence="3 9" id="KW-0328">Glycosyltransferase</keyword>
<keyword evidence="9" id="KW-0479">Metal-binding</keyword>
<feature type="binding site" evidence="9">
    <location>
        <position position="171"/>
    </location>
    <ligand>
        <name>anthranilate</name>
        <dbReference type="ChEBI" id="CHEBI:16567"/>
        <label>2</label>
    </ligand>
</feature>
<dbReference type="GO" id="GO:0004048">
    <property type="term" value="F:anthranilate phosphoribosyltransferase activity"/>
    <property type="evidence" value="ECO:0007669"/>
    <property type="project" value="UniProtKB-UniRule"/>
</dbReference>
<evidence type="ECO:0000259" key="11">
    <source>
        <dbReference type="Pfam" id="PF02885"/>
    </source>
</evidence>
<keyword evidence="6 9" id="KW-0057">Aromatic amino acid biosynthesis</keyword>
<dbReference type="InterPro" id="IPR036320">
    <property type="entry name" value="Glycosyl_Trfase_fam3_N_dom_sf"/>
</dbReference>
<keyword evidence="4 9" id="KW-0808">Transferase</keyword>
<accession>A0AA49JUU9</accession>
<dbReference type="Pfam" id="PF02885">
    <property type="entry name" value="Glycos_trans_3N"/>
    <property type="match status" value="1"/>
</dbReference>
<keyword evidence="9" id="KW-0460">Magnesium</keyword>
<comment type="subunit">
    <text evidence="9">Homodimer.</text>
</comment>
<dbReference type="EMBL" id="CP130612">
    <property type="protein sequence ID" value="WKW12319.1"/>
    <property type="molecule type" value="Genomic_DNA"/>
</dbReference>
<keyword evidence="5 9" id="KW-0822">Tryptophan biosynthesis</keyword>
<dbReference type="EC" id="2.4.2.18" evidence="9"/>
<evidence type="ECO:0000256" key="2">
    <source>
        <dbReference type="ARBA" id="ARBA00022605"/>
    </source>
</evidence>
<sequence>MSSPVIQGVLKRLVAGETLSGDEAAQAFDAVMRGEGTSAQMAALLMGLRVRGERASEVAGAARALRTAMTRLDVPRPDELVDTCGTGGGGVTTFNISTAAAVLAAGAGVRVAKHGNRSFTSKSGSADVLEALGVPIDLPVARMGEVLDEAGIVFMFAPTMHPAMRHVGPVRREMGIQTVMNLIGPLANPAMAGRQVIGVADPTRLELIAGALAELGTVHSLVVHGAPGMDEISPLGSTTVIELQGGSVRRYEFHLEEVGLAPCVPADLGGGEPAQNAEIVERVLLGKGRPGAESAVVLNAGAALYVAGKAKDLAAGVTLAREALAAGAGWDALGRLRRACVTK</sequence>
<comment type="similarity">
    <text evidence="8">In the C-terminal section; belongs to the anthranilate phosphoribosyltransferase family.</text>
</comment>
<dbReference type="PANTHER" id="PTHR43285:SF2">
    <property type="entry name" value="ANTHRANILATE PHOSPHORIBOSYLTRANSFERASE"/>
    <property type="match status" value="1"/>
</dbReference>
<feature type="binding site" evidence="9">
    <location>
        <position position="230"/>
    </location>
    <ligand>
        <name>Mg(2+)</name>
        <dbReference type="ChEBI" id="CHEBI:18420"/>
        <label>2</label>
    </ligand>
</feature>
<evidence type="ECO:0000256" key="4">
    <source>
        <dbReference type="ARBA" id="ARBA00022679"/>
    </source>
</evidence>
<evidence type="ECO:0000256" key="7">
    <source>
        <dbReference type="ARBA" id="ARBA00052328"/>
    </source>
</evidence>
<feature type="binding site" evidence="9">
    <location>
        <begin position="113"/>
        <end position="121"/>
    </location>
    <ligand>
        <name>5-phospho-alpha-D-ribose 1-diphosphate</name>
        <dbReference type="ChEBI" id="CHEBI:58017"/>
    </ligand>
</feature>
<evidence type="ECO:0000256" key="5">
    <source>
        <dbReference type="ARBA" id="ARBA00022822"/>
    </source>
</evidence>
<dbReference type="InterPro" id="IPR005940">
    <property type="entry name" value="Anthranilate_Pribosyl_Tfrase"/>
</dbReference>
<feature type="binding site" evidence="9">
    <location>
        <position position="125"/>
    </location>
    <ligand>
        <name>5-phospho-alpha-D-ribose 1-diphosphate</name>
        <dbReference type="ChEBI" id="CHEBI:58017"/>
    </ligand>
</feature>
<dbReference type="SUPFAM" id="SSF52418">
    <property type="entry name" value="Nucleoside phosphorylase/phosphoribosyltransferase catalytic domain"/>
    <property type="match status" value="1"/>
</dbReference>
<dbReference type="KEGG" id="pspc:Strain318_001602"/>
<evidence type="ECO:0000256" key="8">
    <source>
        <dbReference type="ARBA" id="ARBA00061188"/>
    </source>
</evidence>
<feature type="binding site" evidence="9">
    <location>
        <position position="116"/>
    </location>
    <ligand>
        <name>anthranilate</name>
        <dbReference type="ChEBI" id="CHEBI:16567"/>
        <label>1</label>
    </ligand>
</feature>
<dbReference type="GO" id="GO:0000162">
    <property type="term" value="P:L-tryptophan biosynthetic process"/>
    <property type="evidence" value="ECO:0007669"/>
    <property type="project" value="UniProtKB-UniRule"/>
</dbReference>
<keyword evidence="14" id="KW-1185">Reference proteome</keyword>
<dbReference type="GO" id="GO:0000287">
    <property type="term" value="F:magnesium ion binding"/>
    <property type="evidence" value="ECO:0007669"/>
    <property type="project" value="UniProtKB-UniRule"/>
</dbReference>
<organism evidence="12">
    <name type="scientific">Pseudogemmatithrix spongiicola</name>
    <dbReference type="NCBI Taxonomy" id="3062599"/>
    <lineage>
        <taxon>Bacteria</taxon>
        <taxon>Pseudomonadati</taxon>
        <taxon>Gemmatimonadota</taxon>
        <taxon>Gemmatimonadia</taxon>
        <taxon>Gemmatimonadales</taxon>
        <taxon>Gemmatimonadaceae</taxon>
        <taxon>Pseudogemmatithrix</taxon>
    </lineage>
</organism>
<dbReference type="HAMAP" id="MF_00211">
    <property type="entry name" value="TrpD"/>
    <property type="match status" value="1"/>
</dbReference>
<feature type="binding site" evidence="9">
    <location>
        <position position="231"/>
    </location>
    <ligand>
        <name>Mg(2+)</name>
        <dbReference type="ChEBI" id="CHEBI:18420"/>
        <label>1</label>
    </ligand>
</feature>
<dbReference type="SUPFAM" id="SSF47648">
    <property type="entry name" value="Nucleoside phosphorylase/phosphoribosyltransferase N-terminal domain"/>
    <property type="match status" value="1"/>
</dbReference>
<dbReference type="PANTHER" id="PTHR43285">
    <property type="entry name" value="ANTHRANILATE PHOSPHORIBOSYLTRANSFERASE"/>
    <property type="match status" value="1"/>
</dbReference>
<dbReference type="Proteomes" id="UP001229955">
    <property type="component" value="Chromosome"/>
</dbReference>
<dbReference type="NCBIfam" id="TIGR01245">
    <property type="entry name" value="trpD"/>
    <property type="match status" value="1"/>
</dbReference>
<comment type="similarity">
    <text evidence="9">Belongs to the anthranilate phosphoribosyltransferase family.</text>
</comment>
<dbReference type="Gene3D" id="3.40.1030.10">
    <property type="entry name" value="Nucleoside phosphorylase/phosphoribosyltransferase catalytic domain"/>
    <property type="match status" value="1"/>
</dbReference>
<evidence type="ECO:0000313" key="13">
    <source>
        <dbReference type="EMBL" id="WKW15226.1"/>
    </source>
</evidence>
<dbReference type="Pfam" id="PF00591">
    <property type="entry name" value="Glycos_transf_3"/>
    <property type="match status" value="1"/>
</dbReference>
<feature type="domain" description="Glycosyl transferase family 3 N-terminal" evidence="11">
    <location>
        <begin position="9"/>
        <end position="68"/>
    </location>
</feature>
<keyword evidence="2 9" id="KW-0028">Amino-acid biosynthesis</keyword>
<dbReference type="AlphaFoldDB" id="A0AA49JUU9"/>
<feature type="binding site" evidence="9">
    <location>
        <position position="85"/>
    </location>
    <ligand>
        <name>anthranilate</name>
        <dbReference type="ChEBI" id="CHEBI:16567"/>
        <label>1</label>
    </ligand>
</feature>
<dbReference type="FunFam" id="3.40.1030.10:FF:000002">
    <property type="entry name" value="Anthranilate phosphoribosyltransferase"/>
    <property type="match status" value="1"/>
</dbReference>
<feature type="binding site" evidence="9">
    <location>
        <position position="93"/>
    </location>
    <ligand>
        <name>5-phospho-alpha-D-ribose 1-diphosphate</name>
        <dbReference type="ChEBI" id="CHEBI:58017"/>
    </ligand>
</feature>
<evidence type="ECO:0000256" key="3">
    <source>
        <dbReference type="ARBA" id="ARBA00022676"/>
    </source>
</evidence>
<feature type="binding site" evidence="9">
    <location>
        <begin position="95"/>
        <end position="98"/>
    </location>
    <ligand>
        <name>5-phospho-alpha-D-ribose 1-diphosphate</name>
        <dbReference type="ChEBI" id="CHEBI:58017"/>
    </ligand>
</feature>
<evidence type="ECO:0000256" key="1">
    <source>
        <dbReference type="ARBA" id="ARBA00004907"/>
    </source>
</evidence>
<comment type="cofactor">
    <cofactor evidence="9">
        <name>Mg(2+)</name>
        <dbReference type="ChEBI" id="CHEBI:18420"/>
    </cofactor>
    <text evidence="9">Binds 2 magnesium ions per monomer.</text>
</comment>
<evidence type="ECO:0000313" key="12">
    <source>
        <dbReference type="EMBL" id="WKW12319.1"/>
    </source>
</evidence>
<comment type="caution">
    <text evidence="9">Lacks conserved residue(s) required for the propagation of feature annotation.</text>
</comment>
<comment type="catalytic activity">
    <reaction evidence="7 9">
        <text>N-(5-phospho-beta-D-ribosyl)anthranilate + diphosphate = 5-phospho-alpha-D-ribose 1-diphosphate + anthranilate</text>
        <dbReference type="Rhea" id="RHEA:11768"/>
        <dbReference type="ChEBI" id="CHEBI:16567"/>
        <dbReference type="ChEBI" id="CHEBI:18277"/>
        <dbReference type="ChEBI" id="CHEBI:33019"/>
        <dbReference type="ChEBI" id="CHEBI:58017"/>
        <dbReference type="EC" id="2.4.2.18"/>
    </reaction>
</comment>